<evidence type="ECO:0000256" key="5">
    <source>
        <dbReference type="SAM" id="MobiDB-lite"/>
    </source>
</evidence>
<sequence length="183" mass="20564">MTDRGGHRGAAAGRFAGFSARRDAPEQETQFTILGYPATLVRDDEAAQSIEDGAHLQQHLGQRVDRFDVRLLLDSKLLRKEKRHKAAVEEEEEELEAERYRDLDPSREHELEKAGFLLWQPGGSAPRRLNWSASRGAQLLDRRLRAARPSRNTVSLRPCPPHATLPDACCLQGKNQQRDGHAG</sequence>
<keyword evidence="2" id="KW-0677">Repeat</keyword>
<evidence type="ECO:0000256" key="4">
    <source>
        <dbReference type="ARBA" id="ARBA00023187"/>
    </source>
</evidence>
<keyword evidence="8" id="KW-1185">Reference proteome</keyword>
<dbReference type="GO" id="GO:0000395">
    <property type="term" value="P:mRNA 5'-splice site recognition"/>
    <property type="evidence" value="ECO:0007669"/>
    <property type="project" value="TreeGrafter"/>
</dbReference>
<feature type="compositionally biased region" description="Low complexity" evidence="5">
    <location>
        <begin position="9"/>
        <end position="19"/>
    </location>
</feature>
<dbReference type="EMBL" id="PGGS01000162">
    <property type="protein sequence ID" value="PNH07765.1"/>
    <property type="molecule type" value="Genomic_DNA"/>
</dbReference>
<evidence type="ECO:0000313" key="8">
    <source>
        <dbReference type="Proteomes" id="UP000236333"/>
    </source>
</evidence>
<evidence type="ECO:0000256" key="3">
    <source>
        <dbReference type="ARBA" id="ARBA00022884"/>
    </source>
</evidence>
<feature type="domain" description="Suppressor of white apricot N-terminal" evidence="6">
    <location>
        <begin position="30"/>
        <end position="125"/>
    </location>
</feature>
<dbReference type="GO" id="GO:0003723">
    <property type="term" value="F:RNA binding"/>
    <property type="evidence" value="ECO:0007669"/>
    <property type="project" value="UniProtKB-KW"/>
</dbReference>
<name>A0A2J8A5I1_9CHLO</name>
<keyword evidence="1" id="KW-0507">mRNA processing</keyword>
<evidence type="ECO:0000259" key="6">
    <source>
        <dbReference type="SMART" id="SM01141"/>
    </source>
</evidence>
<dbReference type="SMART" id="SM01141">
    <property type="entry name" value="DRY_EERY"/>
    <property type="match status" value="1"/>
</dbReference>
<evidence type="ECO:0000256" key="2">
    <source>
        <dbReference type="ARBA" id="ARBA00022737"/>
    </source>
</evidence>
<dbReference type="Pfam" id="PF09750">
    <property type="entry name" value="DRY_EERY"/>
    <property type="match status" value="1"/>
</dbReference>
<proteinExistence type="predicted"/>
<evidence type="ECO:0000313" key="7">
    <source>
        <dbReference type="EMBL" id="PNH07765.1"/>
    </source>
</evidence>
<dbReference type="PANTHER" id="PTHR13161">
    <property type="entry name" value="SPLICING FACTOR SUPPRESSOR OF WHITE APRICOT"/>
    <property type="match status" value="1"/>
</dbReference>
<dbReference type="OrthoDB" id="5836667at2759"/>
<accession>A0A2J8A5I1</accession>
<dbReference type="PANTHER" id="PTHR13161:SF15">
    <property type="entry name" value="SPLICING FACTOR, SUPPRESSOR OF WHITE-APRICOT HOMOLOG"/>
    <property type="match status" value="1"/>
</dbReference>
<organism evidence="7 8">
    <name type="scientific">Tetrabaena socialis</name>
    <dbReference type="NCBI Taxonomy" id="47790"/>
    <lineage>
        <taxon>Eukaryota</taxon>
        <taxon>Viridiplantae</taxon>
        <taxon>Chlorophyta</taxon>
        <taxon>core chlorophytes</taxon>
        <taxon>Chlorophyceae</taxon>
        <taxon>CS clade</taxon>
        <taxon>Chlamydomonadales</taxon>
        <taxon>Tetrabaenaceae</taxon>
        <taxon>Tetrabaena</taxon>
    </lineage>
</organism>
<dbReference type="InterPro" id="IPR019147">
    <property type="entry name" value="SWAP_N_domain"/>
</dbReference>
<comment type="caution">
    <text evidence="7">The sequence shown here is derived from an EMBL/GenBank/DDBJ whole genome shotgun (WGS) entry which is preliminary data.</text>
</comment>
<gene>
    <name evidence="7" type="ORF">TSOC_005737</name>
</gene>
<keyword evidence="3" id="KW-0694">RNA-binding</keyword>
<protein>
    <recommendedName>
        <fullName evidence="6">Suppressor of white apricot N-terminal domain-containing protein</fullName>
    </recommendedName>
</protein>
<dbReference type="AlphaFoldDB" id="A0A2J8A5I1"/>
<feature type="region of interest" description="Disordered" evidence="5">
    <location>
        <begin position="1"/>
        <end position="26"/>
    </location>
</feature>
<evidence type="ECO:0000256" key="1">
    <source>
        <dbReference type="ARBA" id="ARBA00022664"/>
    </source>
</evidence>
<reference evidence="7 8" key="1">
    <citation type="journal article" date="2017" name="Mol. Biol. Evol.">
        <title>The 4-celled Tetrabaena socialis nuclear genome reveals the essential components for genetic control of cell number at the origin of multicellularity in the volvocine lineage.</title>
        <authorList>
            <person name="Featherston J."/>
            <person name="Arakaki Y."/>
            <person name="Hanschen E.R."/>
            <person name="Ferris P.J."/>
            <person name="Michod R.E."/>
            <person name="Olson B.J.S.C."/>
            <person name="Nozaki H."/>
            <person name="Durand P.M."/>
        </authorList>
    </citation>
    <scope>NUCLEOTIDE SEQUENCE [LARGE SCALE GENOMIC DNA]</scope>
    <source>
        <strain evidence="7 8">NIES-571</strain>
    </source>
</reference>
<dbReference type="InterPro" id="IPR040397">
    <property type="entry name" value="SWAP"/>
</dbReference>
<keyword evidence="4" id="KW-0508">mRNA splicing</keyword>
<dbReference type="Proteomes" id="UP000236333">
    <property type="component" value="Unassembled WGS sequence"/>
</dbReference>